<dbReference type="HOGENOM" id="CLU_100939_0_0_11"/>
<protein>
    <recommendedName>
        <fullName evidence="5">Copper chaperone PCu(A)C</fullName>
    </recommendedName>
</protein>
<feature type="chain" id="PRO_5038958049" description="Copper chaperone PCu(A)C" evidence="2">
    <location>
        <begin position="24"/>
        <end position="203"/>
    </location>
</feature>
<dbReference type="PANTHER" id="PTHR36302:SF1">
    <property type="entry name" value="COPPER CHAPERONE PCU(A)C"/>
    <property type="match status" value="1"/>
</dbReference>
<dbReference type="KEGG" id="cter:A606_10995"/>
<accession>S4XMG7</accession>
<dbReference type="PANTHER" id="PTHR36302">
    <property type="entry name" value="BLR7088 PROTEIN"/>
    <property type="match status" value="1"/>
</dbReference>
<dbReference type="PATRIC" id="fig|1200352.3.peg.2250"/>
<proteinExistence type="predicted"/>
<keyword evidence="4" id="KW-1185">Reference proteome</keyword>
<keyword evidence="2" id="KW-0732">Signal</keyword>
<dbReference type="Pfam" id="PF04314">
    <property type="entry name" value="PCuAC"/>
    <property type="match status" value="1"/>
</dbReference>
<name>S4XMG7_9CORY</name>
<feature type="compositionally biased region" description="Acidic residues" evidence="1">
    <location>
        <begin position="182"/>
        <end position="203"/>
    </location>
</feature>
<feature type="compositionally biased region" description="Low complexity" evidence="1">
    <location>
        <begin position="33"/>
        <end position="51"/>
    </location>
</feature>
<dbReference type="EMBL" id="CP003696">
    <property type="protein sequence ID" value="AGP31838.1"/>
    <property type="molecule type" value="Genomic_DNA"/>
</dbReference>
<evidence type="ECO:0000256" key="2">
    <source>
        <dbReference type="SAM" id="SignalP"/>
    </source>
</evidence>
<evidence type="ECO:0008006" key="5">
    <source>
        <dbReference type="Google" id="ProtNLM"/>
    </source>
</evidence>
<dbReference type="OrthoDB" id="9796962at2"/>
<evidence type="ECO:0000256" key="1">
    <source>
        <dbReference type="SAM" id="MobiDB-lite"/>
    </source>
</evidence>
<dbReference type="RefSeq" id="WP_020442187.1">
    <property type="nucleotide sequence ID" value="NC_021663.1"/>
</dbReference>
<dbReference type="InterPro" id="IPR036182">
    <property type="entry name" value="PCuAC_sf"/>
</dbReference>
<dbReference type="STRING" id="1200352.A606_10995"/>
<dbReference type="AlphaFoldDB" id="S4XMG7"/>
<evidence type="ECO:0000313" key="4">
    <source>
        <dbReference type="Proteomes" id="UP000014809"/>
    </source>
</evidence>
<dbReference type="InterPro" id="IPR007410">
    <property type="entry name" value="LpqE-like"/>
</dbReference>
<feature type="region of interest" description="Disordered" evidence="1">
    <location>
        <begin position="27"/>
        <end position="51"/>
    </location>
</feature>
<reference evidence="3 4" key="1">
    <citation type="submission" date="2012-06" db="EMBL/GenBank/DDBJ databases">
        <title>Complete genome sequence of Corynebacterium terpenotabidum Y-11 (=DSM 44721).</title>
        <authorList>
            <person name="Ruckert C."/>
            <person name="Albersmeier A."/>
            <person name="Al-Dilaimi A."/>
            <person name="Szczepanowski R."/>
            <person name="Kalinowski J."/>
        </authorList>
    </citation>
    <scope>NUCLEOTIDE SEQUENCE [LARGE SCALE GENOMIC DNA]</scope>
    <source>
        <strain evidence="3 4">Y-11</strain>
    </source>
</reference>
<dbReference type="Gene3D" id="2.60.40.1890">
    <property type="entry name" value="PCu(A)C copper chaperone"/>
    <property type="match status" value="1"/>
</dbReference>
<evidence type="ECO:0000313" key="3">
    <source>
        <dbReference type="EMBL" id="AGP31838.1"/>
    </source>
</evidence>
<sequence length="203" mass="21116">MKTFMTRRGAALALAATVSLTLAACSDDDSDDAAQTTTATDSTTGAGETTGAVAEQGAVTLEDGYVAAKGTDKDMTAVFGVLTNHTDQDIHLTKVTGSLPGTYQYHEVVDGAMRETSDGLTVPANGTLELAPGGYHIMIMDNSDEIAAGDVLTLTLTAEDGTTYELTDIPVRVQQSGHEDYSTDETDTDDMSGMDMGGDEADN</sequence>
<dbReference type="PROSITE" id="PS51257">
    <property type="entry name" value="PROKAR_LIPOPROTEIN"/>
    <property type="match status" value="1"/>
</dbReference>
<feature type="signal peptide" evidence="2">
    <location>
        <begin position="1"/>
        <end position="23"/>
    </location>
</feature>
<organism evidence="3 4">
    <name type="scientific">Corynebacterium terpenotabidum Y-11</name>
    <dbReference type="NCBI Taxonomy" id="1200352"/>
    <lineage>
        <taxon>Bacteria</taxon>
        <taxon>Bacillati</taxon>
        <taxon>Actinomycetota</taxon>
        <taxon>Actinomycetes</taxon>
        <taxon>Mycobacteriales</taxon>
        <taxon>Corynebacteriaceae</taxon>
        <taxon>Corynebacterium</taxon>
    </lineage>
</organism>
<dbReference type="Proteomes" id="UP000014809">
    <property type="component" value="Chromosome"/>
</dbReference>
<gene>
    <name evidence="3" type="ORF">A606_10995</name>
</gene>
<dbReference type="SUPFAM" id="SSF110087">
    <property type="entry name" value="DR1885-like metal-binding protein"/>
    <property type="match status" value="1"/>
</dbReference>
<dbReference type="eggNOG" id="COG2847">
    <property type="taxonomic scope" value="Bacteria"/>
</dbReference>
<feature type="region of interest" description="Disordered" evidence="1">
    <location>
        <begin position="171"/>
        <end position="203"/>
    </location>
</feature>
<dbReference type="InterPro" id="IPR058248">
    <property type="entry name" value="Lxx211020-like"/>
</dbReference>